<evidence type="ECO:0000313" key="6">
    <source>
        <dbReference type="EMBL" id="MBB6144511.1"/>
    </source>
</evidence>
<evidence type="ECO:0000313" key="7">
    <source>
        <dbReference type="Proteomes" id="UP000538666"/>
    </source>
</evidence>
<dbReference type="PANTHER" id="PTHR38041:SF2">
    <property type="entry name" value="SECRETED CHORISMATE MUTASE"/>
    <property type="match status" value="1"/>
</dbReference>
<dbReference type="InterPro" id="IPR008240">
    <property type="entry name" value="Chorismate_mutase_periplasmic"/>
</dbReference>
<gene>
    <name evidence="6" type="ORF">HNQ77_002463</name>
</gene>
<evidence type="ECO:0000256" key="4">
    <source>
        <dbReference type="ARBA" id="ARBA00023235"/>
    </source>
</evidence>
<reference evidence="6 7" key="1">
    <citation type="submission" date="2020-08" db="EMBL/GenBank/DDBJ databases">
        <title>Genomic Encyclopedia of Type Strains, Phase IV (KMG-IV): sequencing the most valuable type-strain genomes for metagenomic binning, comparative biology and taxonomic classification.</title>
        <authorList>
            <person name="Goeker M."/>
        </authorList>
    </citation>
    <scope>NUCLEOTIDE SEQUENCE [LARGE SCALE GENOMIC DNA]</scope>
    <source>
        <strain evidence="6 7">DSM 103733</strain>
    </source>
</reference>
<comment type="caution">
    <text evidence="6">The sequence shown here is derived from an EMBL/GenBank/DDBJ whole genome shotgun (WGS) entry which is preliminary data.</text>
</comment>
<organism evidence="6 7">
    <name type="scientific">Silvibacterium bohemicum</name>
    <dbReference type="NCBI Taxonomy" id="1577686"/>
    <lineage>
        <taxon>Bacteria</taxon>
        <taxon>Pseudomonadati</taxon>
        <taxon>Acidobacteriota</taxon>
        <taxon>Terriglobia</taxon>
        <taxon>Terriglobales</taxon>
        <taxon>Acidobacteriaceae</taxon>
        <taxon>Silvibacterium</taxon>
    </lineage>
</organism>
<evidence type="ECO:0000256" key="3">
    <source>
        <dbReference type="ARBA" id="ARBA00022729"/>
    </source>
</evidence>
<protein>
    <recommendedName>
        <fullName evidence="2">chorismate mutase</fullName>
        <ecNumber evidence="2">5.4.99.5</ecNumber>
    </recommendedName>
</protein>
<name>A0A841JZX1_9BACT</name>
<dbReference type="InterPro" id="IPR036263">
    <property type="entry name" value="Chorismate_II_sf"/>
</dbReference>
<dbReference type="InterPro" id="IPR036979">
    <property type="entry name" value="CM_dom_sf"/>
</dbReference>
<keyword evidence="3" id="KW-0732">Signal</keyword>
<dbReference type="EC" id="5.4.99.5" evidence="2"/>
<dbReference type="Pfam" id="PF01817">
    <property type="entry name" value="CM_2"/>
    <property type="match status" value="1"/>
</dbReference>
<evidence type="ECO:0000256" key="2">
    <source>
        <dbReference type="ARBA" id="ARBA00012404"/>
    </source>
</evidence>
<dbReference type="SMART" id="SM00830">
    <property type="entry name" value="CM_2"/>
    <property type="match status" value="1"/>
</dbReference>
<dbReference type="PROSITE" id="PS51168">
    <property type="entry name" value="CHORISMATE_MUT_2"/>
    <property type="match status" value="1"/>
</dbReference>
<keyword evidence="7" id="KW-1185">Reference proteome</keyword>
<feature type="domain" description="Chorismate mutase" evidence="5">
    <location>
        <begin position="1"/>
        <end position="96"/>
    </location>
</feature>
<dbReference type="PANTHER" id="PTHR38041">
    <property type="entry name" value="CHORISMATE MUTASE"/>
    <property type="match status" value="1"/>
</dbReference>
<dbReference type="NCBIfam" id="TIGR01806">
    <property type="entry name" value="CM_mono2"/>
    <property type="match status" value="1"/>
</dbReference>
<dbReference type="Proteomes" id="UP000538666">
    <property type="component" value="Unassembled WGS sequence"/>
</dbReference>
<dbReference type="Gene3D" id="1.20.59.10">
    <property type="entry name" value="Chorismate mutase"/>
    <property type="match status" value="1"/>
</dbReference>
<keyword evidence="4 6" id="KW-0413">Isomerase</keyword>
<dbReference type="GO" id="GO:0009697">
    <property type="term" value="P:salicylic acid biosynthetic process"/>
    <property type="evidence" value="ECO:0007669"/>
    <property type="project" value="TreeGrafter"/>
</dbReference>
<dbReference type="GO" id="GO:0004106">
    <property type="term" value="F:chorismate mutase activity"/>
    <property type="evidence" value="ECO:0007669"/>
    <property type="project" value="UniProtKB-EC"/>
</dbReference>
<dbReference type="InterPro" id="IPR051331">
    <property type="entry name" value="Chorismate_mutase-related"/>
</dbReference>
<sequence>MAIVVGTMAWGAASGQSGVGQFDPLVRTSARRLAIAEQVALSKWDSGAAVEDATREAQVIQGAVTAGEARGIDAASVTKFFRAQIEANKVVQYSLLAEWRRQGSAPSHAPINLAGVIRPELDQLQAELVAELVDTKEIRSGARCRIEVATAVGKYVAAHLNERSTLTEIGLDRALSESCADSVSQTSK</sequence>
<dbReference type="UniPathway" id="UPA00120">
    <property type="reaction ID" value="UER00203"/>
</dbReference>
<dbReference type="InterPro" id="IPR002701">
    <property type="entry name" value="CM_II_prokaryot"/>
</dbReference>
<proteinExistence type="predicted"/>
<dbReference type="NCBIfam" id="NF006741">
    <property type="entry name" value="PRK09269.1"/>
    <property type="match status" value="1"/>
</dbReference>
<comment type="pathway">
    <text evidence="1">Metabolic intermediate biosynthesis; prephenate biosynthesis; prephenate from chorismate: step 1/1.</text>
</comment>
<dbReference type="SUPFAM" id="SSF48600">
    <property type="entry name" value="Chorismate mutase II"/>
    <property type="match status" value="1"/>
</dbReference>
<dbReference type="GO" id="GO:0046417">
    <property type="term" value="P:chorismate metabolic process"/>
    <property type="evidence" value="ECO:0007669"/>
    <property type="project" value="InterPro"/>
</dbReference>
<evidence type="ECO:0000256" key="1">
    <source>
        <dbReference type="ARBA" id="ARBA00004817"/>
    </source>
</evidence>
<dbReference type="AlphaFoldDB" id="A0A841JZX1"/>
<dbReference type="EMBL" id="JACHEK010000004">
    <property type="protein sequence ID" value="MBB6144511.1"/>
    <property type="molecule type" value="Genomic_DNA"/>
</dbReference>
<accession>A0A841JZX1</accession>
<evidence type="ECO:0000259" key="5">
    <source>
        <dbReference type="PROSITE" id="PS51168"/>
    </source>
</evidence>